<reference evidence="1 2" key="1">
    <citation type="journal article" date="2016" name="Nat. Commun.">
        <title>Thousands of microbial genomes shed light on interconnected biogeochemical processes in an aquifer system.</title>
        <authorList>
            <person name="Anantharaman K."/>
            <person name="Brown C.T."/>
            <person name="Hug L.A."/>
            <person name="Sharon I."/>
            <person name="Castelle C.J."/>
            <person name="Probst A.J."/>
            <person name="Thomas B.C."/>
            <person name="Singh A."/>
            <person name="Wilkins M.J."/>
            <person name="Karaoz U."/>
            <person name="Brodie E.L."/>
            <person name="Williams K.H."/>
            <person name="Hubbard S.S."/>
            <person name="Banfield J.F."/>
        </authorList>
    </citation>
    <scope>NUCLEOTIDE SEQUENCE [LARGE SCALE GENOMIC DNA]</scope>
</reference>
<dbReference type="GO" id="GO:0019941">
    <property type="term" value="P:modification-dependent protein catabolic process"/>
    <property type="evidence" value="ECO:0007669"/>
    <property type="project" value="InterPro"/>
</dbReference>
<dbReference type="GO" id="GO:0010498">
    <property type="term" value="P:proteasomal protein catabolic process"/>
    <property type="evidence" value="ECO:0007669"/>
    <property type="project" value="InterPro"/>
</dbReference>
<dbReference type="EMBL" id="MEYV01000004">
    <property type="protein sequence ID" value="OGD40614.1"/>
    <property type="molecule type" value="Genomic_DNA"/>
</dbReference>
<sequence length="504" mass="56480">MPMERRLMGEELELGLFVAESKVGATDHPSSYLLSHLQDCGIKLVVFNGIIDNFGEIPCAELERIYYYWLENGAKLYTDTGDHPEYATPECQSASEVVAHDKAAEIILRNLALSARDKVKLNIIKNNVCYAPGLKAIDVLNGETSWGLHENYLVSSSISPFVSREDQPINDLIPHLVSRTVYTGAGHIKFDGSDSKYVLSSRVSFLGKVFGGSTGALKPFIINRSEAHTDENNFGRVQIASTEANMLELPIYLKFLTTHLCLRLLEEGWRLPEGFALASPISVSALNEDLNCKLNLPLVNGDSVSSIAIQRMYLEQAQRLSPQSDEERRGLELWAWVLDLLSQDLTQKENFKGLVGVLDWATKLYLIKENAARHNRSLGDPRILVKNFSYHSLDPSPKESLWSRICAQDKEKPFICRIVTPADIEEAIRKAPKGRAALRGEFIRLAHDFSSEIVLGAIDWQEARCLVKNINQVLKIDFGYSNPFAEFSETLEFLKQTLGNTPNH</sequence>
<accession>A0A1F5CCM5</accession>
<dbReference type="GO" id="GO:0005524">
    <property type="term" value="F:ATP binding"/>
    <property type="evidence" value="ECO:0007669"/>
    <property type="project" value="TreeGrafter"/>
</dbReference>
<protein>
    <submittedName>
        <fullName evidence="1">Uncharacterized protein</fullName>
    </submittedName>
</protein>
<organism evidence="1 2">
    <name type="scientific">Candidatus Azambacteria bacterium RIFCSPLOWO2_02_FULL_44_14</name>
    <dbReference type="NCBI Taxonomy" id="1797306"/>
    <lineage>
        <taxon>Bacteria</taxon>
        <taxon>Candidatus Azamiibacteriota</taxon>
    </lineage>
</organism>
<dbReference type="PANTHER" id="PTHR42307:SF2">
    <property type="entry name" value="PUP DEAMIDASE_DEPUPYLASE"/>
    <property type="match status" value="1"/>
</dbReference>
<gene>
    <name evidence="1" type="ORF">A3I30_01160</name>
</gene>
<evidence type="ECO:0000313" key="2">
    <source>
        <dbReference type="Proteomes" id="UP000177197"/>
    </source>
</evidence>
<dbReference type="AlphaFoldDB" id="A0A1F5CCM5"/>
<proteinExistence type="predicted"/>
<name>A0A1F5CCM5_9BACT</name>
<dbReference type="PANTHER" id="PTHR42307">
    <property type="entry name" value="PUP DEAMIDASE/DEPUPYLASE"/>
    <property type="match status" value="1"/>
</dbReference>
<dbReference type="Proteomes" id="UP000177197">
    <property type="component" value="Unassembled WGS sequence"/>
</dbReference>
<evidence type="ECO:0000313" key="1">
    <source>
        <dbReference type="EMBL" id="OGD40614.1"/>
    </source>
</evidence>
<dbReference type="Pfam" id="PF03136">
    <property type="entry name" value="Pup_ligase"/>
    <property type="match status" value="1"/>
</dbReference>
<dbReference type="GO" id="GO:0070490">
    <property type="term" value="P:protein pupylation"/>
    <property type="evidence" value="ECO:0007669"/>
    <property type="project" value="TreeGrafter"/>
</dbReference>
<dbReference type="InterPro" id="IPR004347">
    <property type="entry name" value="Pup_ligase/deamidase"/>
</dbReference>
<comment type="caution">
    <text evidence="1">The sequence shown here is derived from an EMBL/GenBank/DDBJ whole genome shotgun (WGS) entry which is preliminary data.</text>
</comment>